<keyword evidence="3 6" id="KW-0539">Nucleus</keyword>
<name>A0A8H8DLA4_9FUNG</name>
<dbReference type="OrthoDB" id="10249888at2759"/>
<comment type="subcellular location">
    <subcellularLocation>
        <location evidence="1 6">Nucleus</location>
    </subcellularLocation>
</comment>
<dbReference type="InterPro" id="IPR039189">
    <property type="entry name" value="Fcp1"/>
</dbReference>
<accession>A0A8H8DLA4</accession>
<organism evidence="9 10">
    <name type="scientific">Olpidium bornovanus</name>
    <dbReference type="NCBI Taxonomy" id="278681"/>
    <lineage>
        <taxon>Eukaryota</taxon>
        <taxon>Fungi</taxon>
        <taxon>Fungi incertae sedis</taxon>
        <taxon>Olpidiomycota</taxon>
        <taxon>Olpidiomycotina</taxon>
        <taxon>Olpidiomycetes</taxon>
        <taxon>Olpidiales</taxon>
        <taxon>Olpidiaceae</taxon>
        <taxon>Olpidium</taxon>
    </lineage>
</organism>
<protein>
    <recommendedName>
        <fullName evidence="6">RNA polymerase II subunit A C-terminal domain phosphatase</fullName>
        <ecNumber evidence="6">3.1.3.16</ecNumber>
    </recommendedName>
</protein>
<dbReference type="PANTHER" id="PTHR23081">
    <property type="entry name" value="RNA POLYMERASE II CTD PHOSPHATASE"/>
    <property type="match status" value="1"/>
</dbReference>
<feature type="non-terminal residue" evidence="9">
    <location>
        <position position="387"/>
    </location>
</feature>
<dbReference type="EC" id="3.1.3.16" evidence="6"/>
<evidence type="ECO:0000259" key="8">
    <source>
        <dbReference type="PROSITE" id="PS50969"/>
    </source>
</evidence>
<keyword evidence="2 6" id="KW-0378">Hydrolase</keyword>
<dbReference type="EMBL" id="JAEFCI010002085">
    <property type="protein sequence ID" value="KAG5462470.1"/>
    <property type="molecule type" value="Genomic_DNA"/>
</dbReference>
<evidence type="ECO:0000313" key="9">
    <source>
        <dbReference type="EMBL" id="KAG5462470.1"/>
    </source>
</evidence>
<dbReference type="AlphaFoldDB" id="A0A8H8DLA4"/>
<evidence type="ECO:0000256" key="7">
    <source>
        <dbReference type="SAM" id="MobiDB-lite"/>
    </source>
</evidence>
<dbReference type="PANTHER" id="PTHR23081:SF36">
    <property type="entry name" value="RNA POLYMERASE II SUBUNIT A C-TERMINAL DOMAIN PHOSPHATASE"/>
    <property type="match status" value="1"/>
</dbReference>
<evidence type="ECO:0000256" key="6">
    <source>
        <dbReference type="RuleBase" id="RU366066"/>
    </source>
</evidence>
<gene>
    <name evidence="9" type="ORF">BJ554DRAFT_4967</name>
</gene>
<dbReference type="PROSITE" id="PS50969">
    <property type="entry name" value="FCP1"/>
    <property type="match status" value="1"/>
</dbReference>
<dbReference type="CDD" id="cd07521">
    <property type="entry name" value="HAD_FCP1-like"/>
    <property type="match status" value="1"/>
</dbReference>
<feature type="domain" description="FCP1 homology" evidence="8">
    <location>
        <begin position="126"/>
        <end position="299"/>
    </location>
</feature>
<feature type="compositionally biased region" description="Basic and acidic residues" evidence="7">
    <location>
        <begin position="329"/>
        <end position="349"/>
    </location>
</feature>
<dbReference type="Pfam" id="PF03031">
    <property type="entry name" value="NIF"/>
    <property type="match status" value="1"/>
</dbReference>
<comment type="function">
    <text evidence="6">This promotes the activity of RNA polymerase II.</text>
</comment>
<proteinExistence type="predicted"/>
<dbReference type="InterPro" id="IPR004274">
    <property type="entry name" value="FCP1_dom"/>
</dbReference>
<dbReference type="Gene3D" id="3.40.50.1000">
    <property type="entry name" value="HAD superfamily/HAD-like"/>
    <property type="match status" value="1"/>
</dbReference>
<reference evidence="9 10" key="1">
    <citation type="journal article" name="Sci. Rep.">
        <title>Genome-scale phylogenetic analyses confirm Olpidium as the closest living zoosporic fungus to the non-flagellated, terrestrial fungi.</title>
        <authorList>
            <person name="Chang Y."/>
            <person name="Rochon D."/>
            <person name="Sekimoto S."/>
            <person name="Wang Y."/>
            <person name="Chovatia M."/>
            <person name="Sandor L."/>
            <person name="Salamov A."/>
            <person name="Grigoriev I.V."/>
            <person name="Stajich J.E."/>
            <person name="Spatafora J.W."/>
        </authorList>
    </citation>
    <scope>NUCLEOTIDE SEQUENCE [LARGE SCALE GENOMIC DNA]</scope>
    <source>
        <strain evidence="9">S191</strain>
    </source>
</reference>
<dbReference type="InterPro" id="IPR036412">
    <property type="entry name" value="HAD-like_sf"/>
</dbReference>
<comment type="catalytic activity">
    <reaction evidence="5 6">
        <text>O-phospho-L-threonyl-[protein] + H2O = L-threonyl-[protein] + phosphate</text>
        <dbReference type="Rhea" id="RHEA:47004"/>
        <dbReference type="Rhea" id="RHEA-COMP:11060"/>
        <dbReference type="Rhea" id="RHEA-COMP:11605"/>
        <dbReference type="ChEBI" id="CHEBI:15377"/>
        <dbReference type="ChEBI" id="CHEBI:30013"/>
        <dbReference type="ChEBI" id="CHEBI:43474"/>
        <dbReference type="ChEBI" id="CHEBI:61977"/>
        <dbReference type="EC" id="3.1.3.16"/>
    </reaction>
</comment>
<comment type="caution">
    <text evidence="9">The sequence shown here is derived from an EMBL/GenBank/DDBJ whole genome shotgun (WGS) entry which is preliminary data.</text>
</comment>
<evidence type="ECO:0000256" key="2">
    <source>
        <dbReference type="ARBA" id="ARBA00022801"/>
    </source>
</evidence>
<dbReference type="GO" id="GO:0005634">
    <property type="term" value="C:nucleus"/>
    <property type="evidence" value="ECO:0007669"/>
    <property type="project" value="UniProtKB-SubCell"/>
</dbReference>
<dbReference type="Gene3D" id="2.40.50.100">
    <property type="match status" value="1"/>
</dbReference>
<evidence type="ECO:0000256" key="1">
    <source>
        <dbReference type="ARBA" id="ARBA00004123"/>
    </source>
</evidence>
<feature type="region of interest" description="Disordered" evidence="7">
    <location>
        <begin position="329"/>
        <end position="363"/>
    </location>
</feature>
<dbReference type="NCBIfam" id="TIGR02250">
    <property type="entry name" value="FCP1_euk"/>
    <property type="match status" value="1"/>
</dbReference>
<sequence>MEAAHAIHLPKGHYPARIVSIKVRVGEEIKCDAPLIIYEFEQTETEVGACERDDGRVRTRRRRLELLSPYEGKVESINVTVGQEVDQAKSDFNGSHTSRATINMAHDVLGLTEAARLEQVTTKRLLASRKLSLIVDLDQTIIHATVDPTVGEWRNDRNNVNHEATRDIAQFILPDSPTVYYIKLRPNAREFLKAASERYELHIYTMGTRSYASKVAEVIDPDGTIFQERVLSRDESGSVTQKTLQRLFPCDTSMVVVIDDRADQESEDEEEGAFLFHLTMSGETGEILHHELWGDLEFGSSARFSELYKKRLGGKPVDYMDQLSLERQEQAHRRTMERQQKSRPLEKQQQRQGNQRRPVLIDNDDELSTVLDVLREVHRRFYEKGEA</sequence>
<dbReference type="InterPro" id="IPR023214">
    <property type="entry name" value="HAD_sf"/>
</dbReference>
<evidence type="ECO:0000256" key="3">
    <source>
        <dbReference type="ARBA" id="ARBA00023242"/>
    </source>
</evidence>
<evidence type="ECO:0000256" key="4">
    <source>
        <dbReference type="ARBA" id="ARBA00047761"/>
    </source>
</evidence>
<dbReference type="InterPro" id="IPR011947">
    <property type="entry name" value="FCP1_euk"/>
</dbReference>
<comment type="catalytic activity">
    <reaction evidence="4 6">
        <text>O-phospho-L-seryl-[protein] + H2O = L-seryl-[protein] + phosphate</text>
        <dbReference type="Rhea" id="RHEA:20629"/>
        <dbReference type="Rhea" id="RHEA-COMP:9863"/>
        <dbReference type="Rhea" id="RHEA-COMP:11604"/>
        <dbReference type="ChEBI" id="CHEBI:15377"/>
        <dbReference type="ChEBI" id="CHEBI:29999"/>
        <dbReference type="ChEBI" id="CHEBI:43474"/>
        <dbReference type="ChEBI" id="CHEBI:83421"/>
        <dbReference type="EC" id="3.1.3.16"/>
    </reaction>
</comment>
<keyword evidence="10" id="KW-1185">Reference proteome</keyword>
<evidence type="ECO:0000313" key="10">
    <source>
        <dbReference type="Proteomes" id="UP000673691"/>
    </source>
</evidence>
<dbReference type="GO" id="GO:0008420">
    <property type="term" value="F:RNA polymerase II CTD heptapeptide repeat phosphatase activity"/>
    <property type="evidence" value="ECO:0007669"/>
    <property type="project" value="UniProtKB-UniRule"/>
</dbReference>
<dbReference type="SMART" id="SM00577">
    <property type="entry name" value="CPDc"/>
    <property type="match status" value="1"/>
</dbReference>
<dbReference type="SUPFAM" id="SSF56784">
    <property type="entry name" value="HAD-like"/>
    <property type="match status" value="1"/>
</dbReference>
<evidence type="ECO:0000256" key="5">
    <source>
        <dbReference type="ARBA" id="ARBA00048336"/>
    </source>
</evidence>
<dbReference type="Proteomes" id="UP000673691">
    <property type="component" value="Unassembled WGS sequence"/>
</dbReference>